<organism evidence="7 8">
    <name type="scientific">Roseibacillus ishigakijimensis</name>
    <dbReference type="NCBI Taxonomy" id="454146"/>
    <lineage>
        <taxon>Bacteria</taxon>
        <taxon>Pseudomonadati</taxon>
        <taxon>Verrucomicrobiota</taxon>
        <taxon>Verrucomicrobiia</taxon>
        <taxon>Verrucomicrobiales</taxon>
        <taxon>Verrucomicrobiaceae</taxon>
        <taxon>Roseibacillus</taxon>
    </lineage>
</organism>
<dbReference type="Proteomes" id="UP000604083">
    <property type="component" value="Unassembled WGS sequence"/>
</dbReference>
<dbReference type="Pfam" id="PF00004">
    <property type="entry name" value="AAA"/>
    <property type="match status" value="1"/>
</dbReference>
<accession>A0A934VNS7</accession>
<dbReference type="PANTHER" id="PTHR42960:SF1">
    <property type="entry name" value="YCF46 PROTEIN"/>
    <property type="match status" value="1"/>
</dbReference>
<evidence type="ECO:0000313" key="7">
    <source>
        <dbReference type="EMBL" id="MBK1835637.1"/>
    </source>
</evidence>
<evidence type="ECO:0000256" key="2">
    <source>
        <dbReference type="ARBA" id="ARBA00022840"/>
    </source>
</evidence>
<dbReference type="AlphaFoldDB" id="A0A934VNS7"/>
<evidence type="ECO:0000256" key="4">
    <source>
        <dbReference type="ARBA" id="ARBA00040480"/>
    </source>
</evidence>
<comment type="similarity">
    <text evidence="3">Belongs to the AAA ATPase family. Highly divergent.</text>
</comment>
<dbReference type="GO" id="GO:0005524">
    <property type="term" value="F:ATP binding"/>
    <property type="evidence" value="ECO:0007669"/>
    <property type="project" value="UniProtKB-KW"/>
</dbReference>
<dbReference type="InterPro" id="IPR003959">
    <property type="entry name" value="ATPase_AAA_core"/>
</dbReference>
<evidence type="ECO:0000256" key="3">
    <source>
        <dbReference type="ARBA" id="ARBA00038088"/>
    </source>
</evidence>
<dbReference type="CDD" id="cd19507">
    <property type="entry name" value="RecA-like_Ycf46-like"/>
    <property type="match status" value="1"/>
</dbReference>
<keyword evidence="2" id="KW-0067">ATP-binding</keyword>
<evidence type="ECO:0000256" key="1">
    <source>
        <dbReference type="ARBA" id="ARBA00022741"/>
    </source>
</evidence>
<dbReference type="EMBL" id="JAENIO010000069">
    <property type="protein sequence ID" value="MBK1835637.1"/>
    <property type="molecule type" value="Genomic_DNA"/>
</dbReference>
<reference evidence="7" key="1">
    <citation type="submission" date="2021-01" db="EMBL/GenBank/DDBJ databases">
        <title>Modified the classification status of verrucomicrobia.</title>
        <authorList>
            <person name="Feng X."/>
        </authorList>
    </citation>
    <scope>NUCLEOTIDE SEQUENCE</scope>
    <source>
        <strain evidence="7">KCTC 12986</strain>
    </source>
</reference>
<keyword evidence="8" id="KW-1185">Reference proteome</keyword>
<dbReference type="SUPFAM" id="SSF52540">
    <property type="entry name" value="P-loop containing nucleoside triphosphate hydrolases"/>
    <property type="match status" value="1"/>
</dbReference>
<dbReference type="InterPro" id="IPR027417">
    <property type="entry name" value="P-loop_NTPase"/>
</dbReference>
<keyword evidence="1" id="KW-0547">Nucleotide-binding</keyword>
<dbReference type="Gene3D" id="1.10.8.60">
    <property type="match status" value="1"/>
</dbReference>
<evidence type="ECO:0000313" key="8">
    <source>
        <dbReference type="Proteomes" id="UP000604083"/>
    </source>
</evidence>
<evidence type="ECO:0000256" key="5">
    <source>
        <dbReference type="SAM" id="MobiDB-lite"/>
    </source>
</evidence>
<comment type="caution">
    <text evidence="7">The sequence shown here is derived from an EMBL/GenBank/DDBJ whole genome shotgun (WGS) entry which is preliminary data.</text>
</comment>
<proteinExistence type="inferred from homology"/>
<feature type="region of interest" description="Disordered" evidence="5">
    <location>
        <begin position="481"/>
        <end position="507"/>
    </location>
</feature>
<protein>
    <recommendedName>
        <fullName evidence="4">Uncharacterized AAA domain-containing protein ycf46</fullName>
    </recommendedName>
</protein>
<dbReference type="Gene3D" id="3.40.50.300">
    <property type="entry name" value="P-loop containing nucleotide triphosphate hydrolases"/>
    <property type="match status" value="1"/>
</dbReference>
<dbReference type="GO" id="GO:0016887">
    <property type="term" value="F:ATP hydrolysis activity"/>
    <property type="evidence" value="ECO:0007669"/>
    <property type="project" value="InterPro"/>
</dbReference>
<sequence length="507" mass="55127">MNLTTYLQAGYPGLAIVSPEEARVEAEVAAVCRDLERKILAWSSTEGLVDIQEGRVTPCPDPLELLELLTTPFNNDAIPLVVLLRDLQLYLEQSDPQLVRRLKDTLRLAKSKGHTLLLIGCRLKLPPELEHEVTLIDYHLPTVTELGAVFDGIVKSAQLKRLTRPKREAALQSALGMTTTEAENAFALSIIENQGIDPITIAREKANTLKRNGLLEVVPATTGLDDIGGLCQLKEWLQGRAGAFHSRARDYGLPAPKGLLIVGLPGTGKSLTAKATAGAFGLPLLRLDMGRVFGGVVGQSEANLRSVIATSEAIAPCVLWIDEIEKGFSGSQSSGSTDGGTSSRVFGSFLSWMQEKEKPVFVVATANDISQLPPEFLRKGRFDEMFFVDLPGSEERQQIWNIVIERHGRKPEDFNTEALATLSDQFTGAEIEAVTVDALHLAFAAGREPTEQDLMAAMAHTVPLAKLMEARIASLRQWAKGRAREASQGPEPDDRTAAGTRRIALSN</sequence>
<dbReference type="InterPro" id="IPR052381">
    <property type="entry name" value="AAA_domain_protein"/>
</dbReference>
<dbReference type="InterPro" id="IPR003593">
    <property type="entry name" value="AAA+_ATPase"/>
</dbReference>
<feature type="domain" description="AAA+ ATPase" evidence="6">
    <location>
        <begin position="255"/>
        <end position="392"/>
    </location>
</feature>
<dbReference type="PANTHER" id="PTHR42960">
    <property type="entry name" value="YCF46 PROTEIN"/>
    <property type="match status" value="1"/>
</dbReference>
<evidence type="ECO:0000259" key="6">
    <source>
        <dbReference type="SMART" id="SM00382"/>
    </source>
</evidence>
<dbReference type="SMART" id="SM00382">
    <property type="entry name" value="AAA"/>
    <property type="match status" value="1"/>
</dbReference>
<name>A0A934VNS7_9BACT</name>
<dbReference type="RefSeq" id="WP_200393072.1">
    <property type="nucleotide sequence ID" value="NZ_JAENIO010000069.1"/>
</dbReference>
<gene>
    <name evidence="7" type="ORF">JIN78_16330</name>
</gene>